<evidence type="ECO:0000256" key="2">
    <source>
        <dbReference type="SAM" id="SignalP"/>
    </source>
</evidence>
<comment type="caution">
    <text evidence="3">The sequence shown here is derived from an EMBL/GenBank/DDBJ whole genome shotgun (WGS) entry which is preliminary data.</text>
</comment>
<dbReference type="Proteomes" id="UP000789595">
    <property type="component" value="Unassembled WGS sequence"/>
</dbReference>
<keyword evidence="2" id="KW-0732">Signal</keyword>
<dbReference type="AlphaFoldDB" id="A0A8J2STD4"/>
<keyword evidence="4" id="KW-1185">Reference proteome</keyword>
<feature type="region of interest" description="Disordered" evidence="1">
    <location>
        <begin position="28"/>
        <end position="51"/>
    </location>
</feature>
<proteinExistence type="predicted"/>
<sequence length="248" mass="26913">MRHSLVLAVVWLAAPCQGWVAPPPRLCKTAAPPRRGRRRTPELLSNDNEDDLPEETIGAAWEAGLENGRAIGKTVVARFASPIVDDQGLIIADALVAGIVAPGLEIITCTLTGFPLPSWSAVFGARRLVAPTLLRGATLSTCWFGGALSARLYARDAYDFPPPNGAEDRFAVTFKRTLQAGAFATALLIFSTQLRLLLTFGFWPQLGDSPASDAEILRQFSDLVRDGLTEALVLMSWRLTRTELSRLD</sequence>
<dbReference type="OrthoDB" id="497908at2759"/>
<evidence type="ECO:0000256" key="1">
    <source>
        <dbReference type="SAM" id="MobiDB-lite"/>
    </source>
</evidence>
<feature type="chain" id="PRO_5035214323" evidence="2">
    <location>
        <begin position="19"/>
        <end position="248"/>
    </location>
</feature>
<evidence type="ECO:0000313" key="4">
    <source>
        <dbReference type="Proteomes" id="UP000789595"/>
    </source>
</evidence>
<evidence type="ECO:0000313" key="3">
    <source>
        <dbReference type="EMBL" id="CAH0373317.1"/>
    </source>
</evidence>
<accession>A0A8J2STD4</accession>
<dbReference type="EMBL" id="CAKKNE010000004">
    <property type="protein sequence ID" value="CAH0373317.1"/>
    <property type="molecule type" value="Genomic_DNA"/>
</dbReference>
<organism evidence="3 4">
    <name type="scientific">Pelagomonas calceolata</name>
    <dbReference type="NCBI Taxonomy" id="35677"/>
    <lineage>
        <taxon>Eukaryota</taxon>
        <taxon>Sar</taxon>
        <taxon>Stramenopiles</taxon>
        <taxon>Ochrophyta</taxon>
        <taxon>Pelagophyceae</taxon>
        <taxon>Pelagomonadales</taxon>
        <taxon>Pelagomonadaceae</taxon>
        <taxon>Pelagomonas</taxon>
    </lineage>
</organism>
<feature type="signal peptide" evidence="2">
    <location>
        <begin position="1"/>
        <end position="18"/>
    </location>
</feature>
<protein>
    <submittedName>
        <fullName evidence="3">Uncharacterized protein</fullName>
    </submittedName>
</protein>
<reference evidence="3" key="1">
    <citation type="submission" date="2021-11" db="EMBL/GenBank/DDBJ databases">
        <authorList>
            <consortium name="Genoscope - CEA"/>
            <person name="William W."/>
        </authorList>
    </citation>
    <scope>NUCLEOTIDE SEQUENCE</scope>
</reference>
<gene>
    <name evidence="3" type="ORF">PECAL_4P05040</name>
</gene>
<name>A0A8J2STD4_9STRA</name>